<protein>
    <submittedName>
        <fullName evidence="1">Uncharacterized protein</fullName>
    </submittedName>
</protein>
<dbReference type="EMBL" id="MN740860">
    <property type="protein sequence ID" value="QHU15484.1"/>
    <property type="molecule type" value="Genomic_DNA"/>
</dbReference>
<name>A0A6C0KGT3_9ZZZZ</name>
<proteinExistence type="predicted"/>
<sequence>MNKKAHLPPKLLVGSTKVASCFSSPCQRSAAFFCKGL</sequence>
<reference evidence="1" key="1">
    <citation type="journal article" date="2020" name="Nature">
        <title>Giant virus diversity and host interactions through global metagenomics.</title>
        <authorList>
            <person name="Schulz F."/>
            <person name="Roux S."/>
            <person name="Paez-Espino D."/>
            <person name="Jungbluth S."/>
            <person name="Walsh D.A."/>
            <person name="Denef V.J."/>
            <person name="McMahon K.D."/>
            <person name="Konstantinidis K.T."/>
            <person name="Eloe-Fadrosh E.A."/>
            <person name="Kyrpides N.C."/>
            <person name="Woyke T."/>
        </authorList>
    </citation>
    <scope>NUCLEOTIDE SEQUENCE</scope>
    <source>
        <strain evidence="1">GVMAG-S-1103017-68</strain>
    </source>
</reference>
<accession>A0A6C0KGT3</accession>
<evidence type="ECO:0000313" key="1">
    <source>
        <dbReference type="EMBL" id="QHU15484.1"/>
    </source>
</evidence>
<dbReference type="AlphaFoldDB" id="A0A6C0KGT3"/>
<organism evidence="1">
    <name type="scientific">viral metagenome</name>
    <dbReference type="NCBI Taxonomy" id="1070528"/>
    <lineage>
        <taxon>unclassified sequences</taxon>
        <taxon>metagenomes</taxon>
        <taxon>organismal metagenomes</taxon>
    </lineage>
</organism>